<evidence type="ECO:0000256" key="9">
    <source>
        <dbReference type="ARBA" id="ARBA00022917"/>
    </source>
</evidence>
<reference evidence="14 15" key="1">
    <citation type="journal article" date="2004" name="Nature">
        <title>Genome sequence of the ultrasmall unicellular red alga Cyanidioschyzon merolae 10D.</title>
        <authorList>
            <person name="Matsuzaki M."/>
            <person name="Misumi O."/>
            <person name="Shin-i T."/>
            <person name="Maruyama S."/>
            <person name="Takahara M."/>
            <person name="Miyagishima S."/>
            <person name="Mori T."/>
            <person name="Nishida K."/>
            <person name="Yagisawa F."/>
            <person name="Nishida K."/>
            <person name="Yoshida Y."/>
            <person name="Nishimura Y."/>
            <person name="Nakao S."/>
            <person name="Kobayashi T."/>
            <person name="Momoyama Y."/>
            <person name="Higashiyama T."/>
            <person name="Minoda A."/>
            <person name="Sano M."/>
            <person name="Nomoto H."/>
            <person name="Oishi K."/>
            <person name="Hayashi H."/>
            <person name="Ohta F."/>
            <person name="Nishizaka S."/>
            <person name="Haga S."/>
            <person name="Miura S."/>
            <person name="Morishita T."/>
            <person name="Kabeya Y."/>
            <person name="Terasawa K."/>
            <person name="Suzuki Y."/>
            <person name="Ishii Y."/>
            <person name="Asakawa S."/>
            <person name="Takano H."/>
            <person name="Ohta N."/>
            <person name="Kuroiwa H."/>
            <person name="Tanaka K."/>
            <person name="Shimizu N."/>
            <person name="Sugano S."/>
            <person name="Sato N."/>
            <person name="Nozaki H."/>
            <person name="Ogasawara N."/>
            <person name="Kohara Y."/>
            <person name="Kuroiwa T."/>
        </authorList>
    </citation>
    <scope>NUCLEOTIDE SEQUENCE [LARGE SCALE GENOMIC DNA]</scope>
    <source>
        <strain evidence="14 15">10D</strain>
    </source>
</reference>
<name>M1V4Z4_CYAM1</name>
<dbReference type="GeneID" id="16993418"/>
<dbReference type="RefSeq" id="XP_005536061.1">
    <property type="nucleotide sequence ID" value="XM_005536004.1"/>
</dbReference>
<accession>M1V4Z4</accession>
<evidence type="ECO:0000256" key="3">
    <source>
        <dbReference type="ARBA" id="ARBA00012832"/>
    </source>
</evidence>
<evidence type="ECO:0000256" key="12">
    <source>
        <dbReference type="SAM" id="MobiDB-lite"/>
    </source>
</evidence>
<evidence type="ECO:0000256" key="11">
    <source>
        <dbReference type="ARBA" id="ARBA00031499"/>
    </source>
</evidence>
<keyword evidence="15" id="KW-1185">Reference proteome</keyword>
<feature type="domain" description="tRNA synthetases class I catalytic" evidence="13">
    <location>
        <begin position="26"/>
        <end position="344"/>
    </location>
</feature>
<dbReference type="GO" id="GO:0005524">
    <property type="term" value="F:ATP binding"/>
    <property type="evidence" value="ECO:0007669"/>
    <property type="project" value="UniProtKB-KW"/>
</dbReference>
<keyword evidence="9" id="KW-0648">Protein biosynthesis</keyword>
<evidence type="ECO:0000256" key="1">
    <source>
        <dbReference type="ARBA" id="ARBA00001947"/>
    </source>
</evidence>
<dbReference type="PANTHER" id="PTHR10890:SF27">
    <property type="entry name" value="CYSTEINE--TRNA LIGASE, MITOCHONDRIAL-RELATED"/>
    <property type="match status" value="1"/>
</dbReference>
<evidence type="ECO:0000259" key="13">
    <source>
        <dbReference type="Pfam" id="PF01406"/>
    </source>
</evidence>
<dbReference type="Proteomes" id="UP000007014">
    <property type="component" value="Chromosome 8"/>
</dbReference>
<dbReference type="GO" id="GO:0006423">
    <property type="term" value="P:cysteinyl-tRNA aminoacylation"/>
    <property type="evidence" value="ECO:0007669"/>
    <property type="project" value="InterPro"/>
</dbReference>
<dbReference type="Gene3D" id="3.40.50.620">
    <property type="entry name" value="HUPs"/>
    <property type="match status" value="1"/>
</dbReference>
<dbReference type="Pfam" id="PF01406">
    <property type="entry name" value="tRNA-synt_1e"/>
    <property type="match status" value="1"/>
</dbReference>
<dbReference type="SUPFAM" id="SSF47323">
    <property type="entry name" value="Anticodon-binding domain of a subclass of class I aminoacyl-tRNA synthetases"/>
    <property type="match status" value="1"/>
</dbReference>
<evidence type="ECO:0000256" key="10">
    <source>
        <dbReference type="ARBA" id="ARBA00023146"/>
    </source>
</evidence>
<dbReference type="eggNOG" id="KOG2007">
    <property type="taxonomic scope" value="Eukaryota"/>
</dbReference>
<keyword evidence="10" id="KW-0030">Aminoacyl-tRNA synthetase</keyword>
<evidence type="ECO:0000256" key="8">
    <source>
        <dbReference type="ARBA" id="ARBA00022840"/>
    </source>
</evidence>
<feature type="region of interest" description="Disordered" evidence="12">
    <location>
        <begin position="547"/>
        <end position="566"/>
    </location>
</feature>
<dbReference type="GO" id="GO:0004817">
    <property type="term" value="F:cysteine-tRNA ligase activity"/>
    <property type="evidence" value="ECO:0007669"/>
    <property type="project" value="UniProtKB-EC"/>
</dbReference>
<dbReference type="InterPro" id="IPR014729">
    <property type="entry name" value="Rossmann-like_a/b/a_fold"/>
</dbReference>
<gene>
    <name evidence="14" type="ORF">CYME_CMH090C</name>
</gene>
<dbReference type="PANTHER" id="PTHR10890">
    <property type="entry name" value="CYSTEINYL-TRNA SYNTHETASE"/>
    <property type="match status" value="1"/>
</dbReference>
<evidence type="ECO:0000256" key="5">
    <source>
        <dbReference type="ARBA" id="ARBA00022723"/>
    </source>
</evidence>
<keyword evidence="7" id="KW-0862">Zinc</keyword>
<sequence length="646" mass="73512">MEPKPTVFNSLTREKEQITLSSDRSFLSWYICGPTVYDAAHVGHARNYVSFDIVRRLLVDYFGIPVLYQMNITDVDDKIIQKSFDSGESFTNIARRFEADFFDDLEALHCLPPDVVTRVTEYIPEITAYVRKLMERGYAYEAASGSVYFDVEAFERSGRHRFGKLRPAAAAAATSVETRPHAGANGVDPPSLEQLSVQEEKRNPRDAALWKASKSAMEPGWESNGLARGRPGWHIECAVMASLVSCAGTTHLDIHTGGIDLEFPHHDNEIAEAEAYFETDLWSRYFLHSGHLNIEGLKMSKSLKNFITIREVLRRWNWRQLRVLFLMHHYQTTMNYSEESMTHAAAVERTIQEFMRSTEAELRAHLPEERHRKPTKVDLELLYQVLPATEATVRAHLSDNFNTQDALQDLLTLIRTVNLHRHETPGGVGYATLHHIRSSVGRILSCFGLDYDVKDDVASQGGAALASVEPWIQGAVRLRDQIREVVLSADANTDANALKESILAVCDEFRDAVLPPLGVRLEDRTYPKPAIWKYDDPAAIQADIEQRRQAEAARAAEKEARRREAEQRLLKELEQGRTHPSQMFLDPSLYSQWREDGIPTHDAEGRELEKSRVKRLLKEQQRQERLHRKFLEAQASGLLSKLGMEP</sequence>
<dbReference type="Gramene" id="CMH090CT">
    <property type="protein sequence ID" value="CMH090CT"/>
    <property type="gene ID" value="CMH090C"/>
</dbReference>
<protein>
    <recommendedName>
        <fullName evidence="3">cysteine--tRNA ligase</fullName>
        <ecNumber evidence="3">6.1.1.16</ecNumber>
    </recommendedName>
    <alternativeName>
        <fullName evidence="11">Cysteinyl-tRNA synthetase</fullName>
    </alternativeName>
</protein>
<dbReference type="SUPFAM" id="SSF52374">
    <property type="entry name" value="Nucleotidylyl transferase"/>
    <property type="match status" value="1"/>
</dbReference>
<keyword evidence="8" id="KW-0067">ATP-binding</keyword>
<dbReference type="GO" id="GO:0046872">
    <property type="term" value="F:metal ion binding"/>
    <property type="evidence" value="ECO:0007669"/>
    <property type="project" value="UniProtKB-KW"/>
</dbReference>
<keyword evidence="4 14" id="KW-0436">Ligase</keyword>
<comment type="cofactor">
    <cofactor evidence="1">
        <name>Zn(2+)</name>
        <dbReference type="ChEBI" id="CHEBI:29105"/>
    </cofactor>
</comment>
<dbReference type="OrthoDB" id="438179at2759"/>
<dbReference type="FunFam" id="3.40.50.620:FF:000027">
    <property type="entry name" value="Cysteine--tRNA ligase, cytoplasmic"/>
    <property type="match status" value="1"/>
</dbReference>
<evidence type="ECO:0000256" key="7">
    <source>
        <dbReference type="ARBA" id="ARBA00022833"/>
    </source>
</evidence>
<evidence type="ECO:0000256" key="2">
    <source>
        <dbReference type="ARBA" id="ARBA00005594"/>
    </source>
</evidence>
<dbReference type="PRINTS" id="PR00983">
    <property type="entry name" value="TRNASYNTHCYS"/>
</dbReference>
<dbReference type="NCBIfam" id="TIGR00435">
    <property type="entry name" value="cysS"/>
    <property type="match status" value="1"/>
</dbReference>
<dbReference type="AlphaFoldDB" id="M1V4Z4"/>
<dbReference type="Gene3D" id="1.20.120.1910">
    <property type="entry name" value="Cysteine-tRNA ligase, C-terminal anti-codon recognition domain"/>
    <property type="match status" value="1"/>
</dbReference>
<keyword evidence="6" id="KW-0547">Nucleotide-binding</keyword>
<evidence type="ECO:0000313" key="15">
    <source>
        <dbReference type="Proteomes" id="UP000007014"/>
    </source>
</evidence>
<dbReference type="InterPro" id="IPR009080">
    <property type="entry name" value="tRNAsynth_Ia_anticodon-bd"/>
</dbReference>
<evidence type="ECO:0000256" key="6">
    <source>
        <dbReference type="ARBA" id="ARBA00022741"/>
    </source>
</evidence>
<dbReference type="HOGENOM" id="CLU_013528_0_3_1"/>
<dbReference type="EC" id="6.1.1.16" evidence="3"/>
<evidence type="ECO:0000313" key="14">
    <source>
        <dbReference type="EMBL" id="BAM79775.1"/>
    </source>
</evidence>
<evidence type="ECO:0000256" key="4">
    <source>
        <dbReference type="ARBA" id="ARBA00022598"/>
    </source>
</evidence>
<dbReference type="InterPro" id="IPR024909">
    <property type="entry name" value="Cys-tRNA/MSH_ligase"/>
</dbReference>
<organism evidence="14 15">
    <name type="scientific">Cyanidioschyzon merolae (strain NIES-3377 / 10D)</name>
    <name type="common">Unicellular red alga</name>
    <dbReference type="NCBI Taxonomy" id="280699"/>
    <lineage>
        <taxon>Eukaryota</taxon>
        <taxon>Rhodophyta</taxon>
        <taxon>Bangiophyceae</taxon>
        <taxon>Cyanidiales</taxon>
        <taxon>Cyanidiaceae</taxon>
        <taxon>Cyanidioschyzon</taxon>
    </lineage>
</organism>
<dbReference type="STRING" id="280699.M1V4Z4"/>
<reference evidence="14 15" key="2">
    <citation type="journal article" date="2007" name="BMC Biol.">
        <title>A 100%-complete sequence reveals unusually simple genomic features in the hot-spring red alga Cyanidioschyzon merolae.</title>
        <authorList>
            <person name="Nozaki H."/>
            <person name="Takano H."/>
            <person name="Misumi O."/>
            <person name="Terasawa K."/>
            <person name="Matsuzaki M."/>
            <person name="Maruyama S."/>
            <person name="Nishida K."/>
            <person name="Yagisawa F."/>
            <person name="Yoshida Y."/>
            <person name="Fujiwara T."/>
            <person name="Takio S."/>
            <person name="Tamura K."/>
            <person name="Chung S.J."/>
            <person name="Nakamura S."/>
            <person name="Kuroiwa H."/>
            <person name="Tanaka K."/>
            <person name="Sato N."/>
            <person name="Kuroiwa T."/>
        </authorList>
    </citation>
    <scope>NUCLEOTIDE SEQUENCE [LARGE SCALE GENOMIC DNA]</scope>
    <source>
        <strain evidence="14 15">10D</strain>
    </source>
</reference>
<dbReference type="GO" id="GO:0005737">
    <property type="term" value="C:cytoplasm"/>
    <property type="evidence" value="ECO:0007669"/>
    <property type="project" value="TreeGrafter"/>
</dbReference>
<dbReference type="CDD" id="cd00672">
    <property type="entry name" value="CysRS_core"/>
    <property type="match status" value="1"/>
</dbReference>
<dbReference type="InterPro" id="IPR032678">
    <property type="entry name" value="tRNA-synt_1_cat_dom"/>
</dbReference>
<proteinExistence type="inferred from homology"/>
<dbReference type="EMBL" id="AP006490">
    <property type="protein sequence ID" value="BAM79775.1"/>
    <property type="molecule type" value="Genomic_DNA"/>
</dbReference>
<comment type="similarity">
    <text evidence="2">Belongs to the class-I aminoacyl-tRNA synthetase family.</text>
</comment>
<dbReference type="InterPro" id="IPR015803">
    <property type="entry name" value="Cys-tRNA-ligase"/>
</dbReference>
<keyword evidence="5" id="KW-0479">Metal-binding</keyword>
<dbReference type="HAMAP" id="MF_00041">
    <property type="entry name" value="Cys_tRNA_synth"/>
    <property type="match status" value="1"/>
</dbReference>
<dbReference type="OMA" id="FHNDMKS"/>
<dbReference type="KEGG" id="cme:CYME_CMH090C"/>